<dbReference type="InterPro" id="IPR012255">
    <property type="entry name" value="ETF_b"/>
</dbReference>
<reference evidence="3 4" key="1">
    <citation type="submission" date="2012-06" db="EMBL/GenBank/DDBJ databases">
        <title>The complete genome of Ornithobacterium rhinotracheale DSM 15997.</title>
        <authorList>
            <consortium name="US DOE Joint Genome Institute (JGI-PGF)"/>
            <person name="Lucas S."/>
            <person name="Copeland A."/>
            <person name="Lapidus A."/>
            <person name="Goodwin L."/>
            <person name="Pitluck S."/>
            <person name="Peters L."/>
            <person name="Mikhailova N."/>
            <person name="Teshima H."/>
            <person name="Kyrpides N."/>
            <person name="Mavromatis K."/>
            <person name="Pagani I."/>
            <person name="Ivanova N."/>
            <person name="Ovchinnikova G."/>
            <person name="Zeytun A."/>
            <person name="Detter J.C."/>
            <person name="Han C."/>
            <person name="Land M."/>
            <person name="Hauser L."/>
            <person name="Markowitz V."/>
            <person name="Cheng J.-F."/>
            <person name="Hugenholtz P."/>
            <person name="Woyke T."/>
            <person name="Wu D."/>
            <person name="Lang E."/>
            <person name="Kopitz M."/>
            <person name="Brambilla E."/>
            <person name="Klenk H.-P."/>
            <person name="Eisen J.A."/>
        </authorList>
    </citation>
    <scope>NUCLEOTIDE SEQUENCE [LARGE SCALE GENOMIC DNA]</scope>
    <source>
        <strain evidence="4">ATCC 51463 / DSM 15997 / CCUG 23171 / LMG 9086</strain>
    </source>
</reference>
<dbReference type="HOGENOM" id="CLU_060196_1_0_10"/>
<dbReference type="Gene3D" id="3.40.50.620">
    <property type="entry name" value="HUPs"/>
    <property type="match status" value="1"/>
</dbReference>
<protein>
    <submittedName>
        <fullName evidence="3">Electron transfer flavoprotein, beta subunit</fullName>
    </submittedName>
</protein>
<dbReference type="PANTHER" id="PTHR21294">
    <property type="entry name" value="ELECTRON TRANSFER FLAVOPROTEIN BETA-SUBUNIT"/>
    <property type="match status" value="1"/>
</dbReference>
<dbReference type="CDD" id="cd01714">
    <property type="entry name" value="ETF_beta"/>
    <property type="match status" value="1"/>
</dbReference>
<dbReference type="PATRIC" id="fig|867902.3.peg.191"/>
<dbReference type="PIRSF" id="PIRSF000090">
    <property type="entry name" value="Beta-ETF"/>
    <property type="match status" value="1"/>
</dbReference>
<dbReference type="SUPFAM" id="SSF52402">
    <property type="entry name" value="Adenine nucleotide alpha hydrolases-like"/>
    <property type="match status" value="1"/>
</dbReference>
<dbReference type="Pfam" id="PF01012">
    <property type="entry name" value="ETF"/>
    <property type="match status" value="1"/>
</dbReference>
<keyword evidence="1" id="KW-0813">Transport</keyword>
<organism evidence="3 4">
    <name type="scientific">Ornithobacterium rhinotracheale (strain ATCC 51463 / DSM 15997 / CCUG 23171 / CIP 104009 / LMG 9086)</name>
    <dbReference type="NCBI Taxonomy" id="867902"/>
    <lineage>
        <taxon>Bacteria</taxon>
        <taxon>Pseudomonadati</taxon>
        <taxon>Bacteroidota</taxon>
        <taxon>Flavobacteriia</taxon>
        <taxon>Flavobacteriales</taxon>
        <taxon>Weeksellaceae</taxon>
        <taxon>Ornithobacterium</taxon>
    </lineage>
</organism>
<dbReference type="InterPro" id="IPR014729">
    <property type="entry name" value="Rossmann-like_a/b/a_fold"/>
</dbReference>
<dbReference type="AlphaFoldDB" id="I3ZXH7"/>
<dbReference type="SMART" id="SM00893">
    <property type="entry name" value="ETF"/>
    <property type="match status" value="1"/>
</dbReference>
<evidence type="ECO:0000256" key="1">
    <source>
        <dbReference type="ARBA" id="ARBA00022982"/>
    </source>
</evidence>
<evidence type="ECO:0000313" key="3">
    <source>
        <dbReference type="EMBL" id="AFL96411.1"/>
    </source>
</evidence>
<proteinExistence type="predicted"/>
<sequence length="262" mass="28357">MPIENISKVEKIQKMNILVCISSVPDTTSKINFSPDGKSFDKTGIQFVINPHDEYSLSKALQLKEKNGAQISVLSVGDASCEPVLRKALAMGADVAMRVDTEPSDSLATAQEIARVVKEQNFDLILAGKESIDYNGGVVPATVAALLEIPFANNCEGLDVQDNEAIAVVENDDEVQHLKLQLPAVIAGQNGIVAENELKIPNMRGIMQARSKKLEVIAPSETTSNLKVEQFTTPASRGAVKMIDANAIDELVELLRKDTKLF</sequence>
<gene>
    <name evidence="3" type="ordered locus">Ornrh_0189</name>
</gene>
<feature type="domain" description="Electron transfer flavoprotein alpha/beta-subunit N-terminal" evidence="2">
    <location>
        <begin position="37"/>
        <end position="226"/>
    </location>
</feature>
<name>I3ZXH7_ORNRL</name>
<dbReference type="GO" id="GO:0009055">
    <property type="term" value="F:electron transfer activity"/>
    <property type="evidence" value="ECO:0007669"/>
    <property type="project" value="InterPro"/>
</dbReference>
<dbReference type="Proteomes" id="UP000006051">
    <property type="component" value="Chromosome"/>
</dbReference>
<dbReference type="InterPro" id="IPR014730">
    <property type="entry name" value="ETF_a/b_N"/>
</dbReference>
<keyword evidence="1" id="KW-0249">Electron transport</keyword>
<dbReference type="eggNOG" id="COG2086">
    <property type="taxonomic scope" value="Bacteria"/>
</dbReference>
<evidence type="ECO:0000259" key="2">
    <source>
        <dbReference type="SMART" id="SM00893"/>
    </source>
</evidence>
<dbReference type="KEGG" id="orh:Ornrh_0189"/>
<dbReference type="InterPro" id="IPR033948">
    <property type="entry name" value="ETF_beta_N"/>
</dbReference>
<keyword evidence="4" id="KW-1185">Reference proteome</keyword>
<dbReference type="EMBL" id="CP003283">
    <property type="protein sequence ID" value="AFL96411.1"/>
    <property type="molecule type" value="Genomic_DNA"/>
</dbReference>
<accession>I3ZXH7</accession>
<evidence type="ECO:0000313" key="4">
    <source>
        <dbReference type="Proteomes" id="UP000006051"/>
    </source>
</evidence>
<dbReference type="STRING" id="867902.Ornrh_0189"/>